<keyword evidence="3" id="KW-0418">Kinase</keyword>
<dbReference type="Gene3D" id="3.10.50.30">
    <property type="entry name" value="Transcription elongation factor, GreA/GreB, C-terminal domain"/>
    <property type="match status" value="1"/>
</dbReference>
<dbReference type="InterPro" id="IPR036953">
    <property type="entry name" value="GreA/GreB_C_sf"/>
</dbReference>
<evidence type="ECO:0000259" key="2">
    <source>
        <dbReference type="Pfam" id="PF01272"/>
    </source>
</evidence>
<dbReference type="InterPro" id="IPR023459">
    <property type="entry name" value="Tscrpt_elong_fac_GreA/B_fam"/>
</dbReference>
<sequence>MQSANEKDGTLTDDTRAELEDEVRSLRQRRDEMRRELDESDSVGDGADRAEVLERSDGLAALEDRINSIDDRLANRVTTDGDALPDGTQLTVQAPDGTREDVHIVSVVEQIGENDEDAVTADSPLGAALAGRSPGDTVTYTTPDGEREVEVVSVEIPE</sequence>
<keyword evidence="3" id="KW-0808">Transferase</keyword>
<dbReference type="PANTHER" id="PTHR30437">
    <property type="entry name" value="TRANSCRIPTION ELONGATION FACTOR GREA"/>
    <property type="match status" value="1"/>
</dbReference>
<dbReference type="EMBL" id="VLNY01000006">
    <property type="protein sequence ID" value="KAA0022267.1"/>
    <property type="molecule type" value="Genomic_DNA"/>
</dbReference>
<gene>
    <name evidence="3" type="ORF">FOY51_14905</name>
</gene>
<dbReference type="InterPro" id="IPR001437">
    <property type="entry name" value="Tscrpt_elong_fac_GreA/B_C"/>
</dbReference>
<dbReference type="GO" id="GO:0032784">
    <property type="term" value="P:regulation of DNA-templated transcription elongation"/>
    <property type="evidence" value="ECO:0007669"/>
    <property type="project" value="InterPro"/>
</dbReference>
<proteinExistence type="predicted"/>
<dbReference type="Pfam" id="PF01272">
    <property type="entry name" value="GreA_GreB"/>
    <property type="match status" value="1"/>
</dbReference>
<reference evidence="3 4" key="1">
    <citation type="submission" date="2019-07" db="EMBL/GenBank/DDBJ databases">
        <title>Rhodococcus cavernicolus sp. nov., isolated from a cave.</title>
        <authorList>
            <person name="Lee S.D."/>
        </authorList>
    </citation>
    <scope>NUCLEOTIDE SEQUENCE [LARGE SCALE GENOMIC DNA]</scope>
    <source>
        <strain evidence="3 4">C1-24</strain>
    </source>
</reference>
<dbReference type="Gene3D" id="1.10.287.180">
    <property type="entry name" value="Transcription elongation factor, GreA/GreB, N-terminal domain"/>
    <property type="match status" value="1"/>
</dbReference>
<dbReference type="OrthoDB" id="3823115at2"/>
<dbReference type="PIRSF" id="PIRSF006092">
    <property type="entry name" value="GreA_GreB"/>
    <property type="match status" value="1"/>
</dbReference>
<dbReference type="InterPro" id="IPR036805">
    <property type="entry name" value="Tscrpt_elong_fac_GreA/B_N_sf"/>
</dbReference>
<dbReference type="SUPFAM" id="SSF54534">
    <property type="entry name" value="FKBP-like"/>
    <property type="match status" value="1"/>
</dbReference>
<dbReference type="SUPFAM" id="SSF46557">
    <property type="entry name" value="GreA transcript cleavage protein, N-terminal domain"/>
    <property type="match status" value="1"/>
</dbReference>
<comment type="caution">
    <text evidence="3">The sequence shown here is derived from an EMBL/GenBank/DDBJ whole genome shotgun (WGS) entry which is preliminary data.</text>
</comment>
<name>A0A5A7SBQ1_9NOCA</name>
<protein>
    <submittedName>
        <fullName evidence="3">Nucleoside diphosphate kinase regulator</fullName>
    </submittedName>
</protein>
<dbReference type="GO" id="GO:0006354">
    <property type="term" value="P:DNA-templated transcription elongation"/>
    <property type="evidence" value="ECO:0007669"/>
    <property type="project" value="TreeGrafter"/>
</dbReference>
<dbReference type="AlphaFoldDB" id="A0A5A7SBQ1"/>
<keyword evidence="4" id="KW-1185">Reference proteome</keyword>
<evidence type="ECO:0000313" key="4">
    <source>
        <dbReference type="Proteomes" id="UP000322244"/>
    </source>
</evidence>
<dbReference type="PANTHER" id="PTHR30437:SF4">
    <property type="entry name" value="TRANSCRIPTION ELONGATION FACTOR GREA"/>
    <property type="match status" value="1"/>
</dbReference>
<dbReference type="Proteomes" id="UP000322244">
    <property type="component" value="Unassembled WGS sequence"/>
</dbReference>
<evidence type="ECO:0000256" key="1">
    <source>
        <dbReference type="SAM" id="MobiDB-lite"/>
    </source>
</evidence>
<feature type="domain" description="Transcription elongation factor GreA/GreB C-terminal" evidence="2">
    <location>
        <begin position="88"/>
        <end position="155"/>
    </location>
</feature>
<evidence type="ECO:0000313" key="3">
    <source>
        <dbReference type="EMBL" id="KAA0022267.1"/>
    </source>
</evidence>
<dbReference type="RefSeq" id="WP_149431028.1">
    <property type="nucleotide sequence ID" value="NZ_VLNY01000006.1"/>
</dbReference>
<dbReference type="GO" id="GO:0070063">
    <property type="term" value="F:RNA polymerase binding"/>
    <property type="evidence" value="ECO:0007669"/>
    <property type="project" value="InterPro"/>
</dbReference>
<feature type="compositionally biased region" description="Basic and acidic residues" evidence="1">
    <location>
        <begin position="1"/>
        <end position="37"/>
    </location>
</feature>
<accession>A0A5A7SBQ1</accession>
<dbReference type="NCBIfam" id="NF004548">
    <property type="entry name" value="PRK05892.1"/>
    <property type="match status" value="1"/>
</dbReference>
<feature type="region of interest" description="Disordered" evidence="1">
    <location>
        <begin position="1"/>
        <end position="51"/>
    </location>
</feature>
<dbReference type="GO" id="GO:0016301">
    <property type="term" value="F:kinase activity"/>
    <property type="evidence" value="ECO:0007669"/>
    <property type="project" value="UniProtKB-KW"/>
</dbReference>
<dbReference type="GO" id="GO:0003677">
    <property type="term" value="F:DNA binding"/>
    <property type="evidence" value="ECO:0007669"/>
    <property type="project" value="InterPro"/>
</dbReference>
<organism evidence="3 4">
    <name type="scientific">Antrihabitans cavernicola</name>
    <dbReference type="NCBI Taxonomy" id="2495913"/>
    <lineage>
        <taxon>Bacteria</taxon>
        <taxon>Bacillati</taxon>
        <taxon>Actinomycetota</taxon>
        <taxon>Actinomycetes</taxon>
        <taxon>Mycobacteriales</taxon>
        <taxon>Nocardiaceae</taxon>
        <taxon>Antrihabitans</taxon>
    </lineage>
</organism>